<feature type="modified residue" description="4-aspartylphosphate" evidence="2">
    <location>
        <position position="62"/>
    </location>
</feature>
<dbReference type="KEGG" id="nmu:Nmul_A0823"/>
<evidence type="ECO:0000256" key="2">
    <source>
        <dbReference type="PROSITE-ProRule" id="PRU00169"/>
    </source>
</evidence>
<dbReference type="Pfam" id="PF00072">
    <property type="entry name" value="Response_reg"/>
    <property type="match status" value="1"/>
</dbReference>
<dbReference type="STRING" id="323848.Nmul_A0823"/>
<evidence type="ECO:0000313" key="6">
    <source>
        <dbReference type="Proteomes" id="UP000002718"/>
    </source>
</evidence>
<dbReference type="OrthoDB" id="9800897at2"/>
<evidence type="ECO:0000313" key="4">
    <source>
        <dbReference type="EMBL" id="ABB74130.1"/>
    </source>
</evidence>
<gene>
    <name evidence="4" type="ordered locus">Nmul_A0823</name>
    <name evidence="5" type="ORF">SAMN05216403_1367</name>
</gene>
<evidence type="ECO:0000313" key="7">
    <source>
        <dbReference type="Proteomes" id="UP000236751"/>
    </source>
</evidence>
<reference evidence="4" key="2">
    <citation type="submission" date="2005-08" db="EMBL/GenBank/DDBJ databases">
        <title>Complete sequence of Chromosome 1 of Nitrosospira multiformis ATCC 25196.</title>
        <authorList>
            <consortium name="US DOE Joint Genome Institute"/>
            <person name="Copeland A."/>
            <person name="Lucas S."/>
            <person name="Lapidus A."/>
            <person name="Barry K."/>
            <person name="Detter J.C."/>
            <person name="Glavina T."/>
            <person name="Hammon N."/>
            <person name="Israni S."/>
            <person name="Pitluck S."/>
            <person name="Chain P."/>
            <person name="Malfatti S."/>
            <person name="Shin M."/>
            <person name="Vergez L."/>
            <person name="Schmutz J."/>
            <person name="Larimer F."/>
            <person name="Land M."/>
            <person name="Hauser L."/>
            <person name="Kyrpides N."/>
            <person name="Lykidis A."/>
            <person name="Richardson P."/>
        </authorList>
    </citation>
    <scope>NUCLEOTIDE SEQUENCE</scope>
    <source>
        <strain evidence="4">ATCC 25196</strain>
    </source>
</reference>
<dbReference type="Proteomes" id="UP000002718">
    <property type="component" value="Chromosome"/>
</dbReference>
<accession>Q2YAU1</accession>
<reference evidence="4 6" key="3">
    <citation type="journal article" date="2008" name="Appl. Environ. Microbiol.">
        <title>Complete genome sequence of Nitrosospira multiformis, an ammonia-oxidizing bacterium from the soil environment.</title>
        <authorList>
            <person name="Norton J.M."/>
            <person name="Klotz M.G."/>
            <person name="Stein L.Y."/>
            <person name="Arp D.J."/>
            <person name="Bottomley P.J."/>
            <person name="Chain P.S."/>
            <person name="Hauser L.J."/>
            <person name="Land M.L."/>
            <person name="Larimer F.W."/>
            <person name="Shin M.W."/>
            <person name="Starkenburg S.R."/>
        </authorList>
    </citation>
    <scope>NUCLEOTIDE SEQUENCE [LARGE SCALE GENOMIC DNA]</scope>
    <source>
        <strain evidence="4">ATCC 25196</strain>
        <strain evidence="6">ATCC 25196 / NCIMB 11849 / C 71</strain>
    </source>
</reference>
<dbReference type="SUPFAM" id="SSF52172">
    <property type="entry name" value="CheY-like"/>
    <property type="match status" value="1"/>
</dbReference>
<sequence length="154" mass="17184">MQKEDLKVLSGLKLLIMYDEPEALDVTKEILSFYGAEVIICTEVLEGLEQLQTDKPDVILCDLGTFPVKGYQFLWAVRNLPVGKGRDTPAVALSVWSRKEVLAKAINAGFQRYFCKPVEFSALVEMIAGLARKQQDLKGKQVSNIQSAQDSYRG</sequence>
<dbReference type="eggNOG" id="COG0784">
    <property type="taxonomic scope" value="Bacteria"/>
</dbReference>
<evidence type="ECO:0000313" key="5">
    <source>
        <dbReference type="EMBL" id="SEG14649.1"/>
    </source>
</evidence>
<name>Q2YAU1_NITMU</name>
<dbReference type="GO" id="GO:0000160">
    <property type="term" value="P:phosphorelay signal transduction system"/>
    <property type="evidence" value="ECO:0007669"/>
    <property type="project" value="InterPro"/>
</dbReference>
<dbReference type="InterPro" id="IPR001789">
    <property type="entry name" value="Sig_transdc_resp-reg_receiver"/>
</dbReference>
<evidence type="ECO:0000259" key="3">
    <source>
        <dbReference type="PROSITE" id="PS50110"/>
    </source>
</evidence>
<dbReference type="InterPro" id="IPR011006">
    <property type="entry name" value="CheY-like_superfamily"/>
</dbReference>
<dbReference type="AlphaFoldDB" id="Q2YAU1"/>
<dbReference type="PROSITE" id="PS50110">
    <property type="entry name" value="RESPONSE_REGULATORY"/>
    <property type="match status" value="1"/>
</dbReference>
<dbReference type="RefSeq" id="WP_011380178.1">
    <property type="nucleotide sequence ID" value="NZ_FNVK01000036.1"/>
</dbReference>
<feature type="domain" description="Response regulatory" evidence="3">
    <location>
        <begin position="13"/>
        <end position="131"/>
    </location>
</feature>
<dbReference type="EMBL" id="CP000103">
    <property type="protein sequence ID" value="ABB74130.1"/>
    <property type="molecule type" value="Genomic_DNA"/>
</dbReference>
<reference evidence="5 7" key="4">
    <citation type="submission" date="2016-10" db="EMBL/GenBank/DDBJ databases">
        <authorList>
            <person name="de Groot N.N."/>
        </authorList>
    </citation>
    <scope>NUCLEOTIDE SEQUENCE [LARGE SCALE GENOMIC DNA]</scope>
    <source>
        <strain evidence="5 7">Nl13</strain>
    </source>
</reference>
<dbReference type="SMART" id="SM00448">
    <property type="entry name" value="REC"/>
    <property type="match status" value="1"/>
</dbReference>
<protein>
    <submittedName>
        <fullName evidence="5">CheY chemotaxis protein or a CheY-like REC (Receiver) domain</fullName>
    </submittedName>
    <submittedName>
        <fullName evidence="4">Response regulator receiver domain protein (CheY-like)</fullName>
    </submittedName>
</protein>
<dbReference type="Gene3D" id="3.40.50.2300">
    <property type="match status" value="1"/>
</dbReference>
<proteinExistence type="predicted"/>
<evidence type="ECO:0000256" key="1">
    <source>
        <dbReference type="ARBA" id="ARBA00022553"/>
    </source>
</evidence>
<keyword evidence="6" id="KW-1185">Reference proteome</keyword>
<organism evidence="4 6">
    <name type="scientific">Nitrosospira multiformis (strain ATCC 25196 / NCIMB 11849 / C 71)</name>
    <dbReference type="NCBI Taxonomy" id="323848"/>
    <lineage>
        <taxon>Bacteria</taxon>
        <taxon>Pseudomonadati</taxon>
        <taxon>Pseudomonadota</taxon>
        <taxon>Betaproteobacteria</taxon>
        <taxon>Nitrosomonadales</taxon>
        <taxon>Nitrosomonadaceae</taxon>
        <taxon>Nitrosospira</taxon>
    </lineage>
</organism>
<reference evidence="6" key="1">
    <citation type="submission" date="2005-08" db="EMBL/GenBank/DDBJ databases">
        <title>Complete sequence of chromosome 1 of Nitrosospira multiformis ATCC 25196.</title>
        <authorList>
            <person name="Copeland A."/>
            <person name="Lucas S."/>
            <person name="Lapidus A."/>
            <person name="Barry K."/>
            <person name="Detter J.C."/>
            <person name="Glavina T."/>
            <person name="Hammon N."/>
            <person name="Israni S."/>
            <person name="Pitluck S."/>
            <person name="Chain P."/>
            <person name="Malfatti S."/>
            <person name="Shin M."/>
            <person name="Vergez L."/>
            <person name="Schmutz J."/>
            <person name="Larimer F."/>
            <person name="Land M."/>
            <person name="Hauser L."/>
            <person name="Kyrpides N."/>
            <person name="Lykidis A."/>
            <person name="Richardson P."/>
        </authorList>
    </citation>
    <scope>NUCLEOTIDE SEQUENCE [LARGE SCALE GENOMIC DNA]</scope>
    <source>
        <strain evidence="6">ATCC 25196 / NCIMB 11849 / C 71</strain>
    </source>
</reference>
<dbReference type="PANTHER" id="PTHR44591:SF3">
    <property type="entry name" value="RESPONSE REGULATORY DOMAIN-CONTAINING PROTEIN"/>
    <property type="match status" value="1"/>
</dbReference>
<dbReference type="InterPro" id="IPR050595">
    <property type="entry name" value="Bact_response_regulator"/>
</dbReference>
<dbReference type="PANTHER" id="PTHR44591">
    <property type="entry name" value="STRESS RESPONSE REGULATOR PROTEIN 1"/>
    <property type="match status" value="1"/>
</dbReference>
<dbReference type="HOGENOM" id="CLU_000445_69_17_4"/>
<dbReference type="Proteomes" id="UP000236751">
    <property type="component" value="Unassembled WGS sequence"/>
</dbReference>
<keyword evidence="1 2" id="KW-0597">Phosphoprotein</keyword>
<dbReference type="EMBL" id="FNVK01000036">
    <property type="protein sequence ID" value="SEG14649.1"/>
    <property type="molecule type" value="Genomic_DNA"/>
</dbReference>